<keyword evidence="1" id="KW-0472">Membrane</keyword>
<feature type="transmembrane region" description="Helical" evidence="1">
    <location>
        <begin position="138"/>
        <end position="159"/>
    </location>
</feature>
<feature type="transmembrane region" description="Helical" evidence="1">
    <location>
        <begin position="312"/>
        <end position="332"/>
    </location>
</feature>
<dbReference type="InterPro" id="IPR002823">
    <property type="entry name" value="DUF112_TM"/>
</dbReference>
<feature type="transmembrane region" description="Helical" evidence="1">
    <location>
        <begin position="166"/>
        <end position="184"/>
    </location>
</feature>
<organism evidence="3 4">
    <name type="scientific">Microbacterium insulae</name>
    <dbReference type="NCBI Taxonomy" id="483014"/>
    <lineage>
        <taxon>Bacteria</taxon>
        <taxon>Bacillati</taxon>
        <taxon>Actinomycetota</taxon>
        <taxon>Actinomycetes</taxon>
        <taxon>Micrococcales</taxon>
        <taxon>Microbacteriaceae</taxon>
        <taxon>Microbacterium</taxon>
    </lineage>
</organism>
<dbReference type="PANTHER" id="PTHR35342:SF5">
    <property type="entry name" value="TRICARBOXYLIC TRANSPORT PROTEIN"/>
    <property type="match status" value="1"/>
</dbReference>
<protein>
    <submittedName>
        <fullName evidence="3">Tripartite tricarboxylate transporter permease</fullName>
    </submittedName>
</protein>
<sequence>MSSFDYLMQGFAAAATPENLLYALIGCLVGTMLGLLPGIGSTAGIAILLPLTFGMEPASAIIMLAAIFYGTAYGGTITSVLLNIPGEGESAITCIDGYAMTKKGRGGVALTVAGVGSFIGGTVATIALVVAAQPLASLGLMIGPGEFFALVVVGLALLVGLVGRSVSAGIISAAVGMIIAMVGIDPVEGLPRFTFGSAHLLDGISIVPVLVGIFGLGELLHISAGGTIRARSPRLRELVPTGQDVRRAAPAVGRGTLIGTGIGIVPGITSTISSLIAYSTERRVGRHRSQLGSGAVEGVAAPETANNAHANAAFIPLFTLGIPASPAIAVLMGAFLQNGLVPGPQLFQTDPLLVWTVIASLFIGNALLVILNVPLVSVWTKVLAIPFPVLASFVYVFIFVGTYAVNRSVVDIFIMIGFGLVGLAFRRLDLPLAPLVLTLVLGPLLESALRQTLQISNGDFGYFFTRPVSLGLLSLAAVILVLSTIGGRRIKARAHLPTDSEA</sequence>
<dbReference type="Proteomes" id="UP001597055">
    <property type="component" value="Unassembled WGS sequence"/>
</dbReference>
<keyword evidence="1" id="KW-0812">Transmembrane</keyword>
<feature type="transmembrane region" description="Helical" evidence="1">
    <location>
        <begin position="108"/>
        <end position="132"/>
    </location>
</feature>
<feature type="transmembrane region" description="Helical" evidence="1">
    <location>
        <begin position="432"/>
        <end position="449"/>
    </location>
</feature>
<gene>
    <name evidence="3" type="ORF">ACFQ0P_08080</name>
</gene>
<dbReference type="Pfam" id="PF01970">
    <property type="entry name" value="TctA"/>
    <property type="match status" value="1"/>
</dbReference>
<feature type="domain" description="DUF112" evidence="2">
    <location>
        <begin position="20"/>
        <end position="437"/>
    </location>
</feature>
<feature type="transmembrane region" description="Helical" evidence="1">
    <location>
        <begin position="61"/>
        <end position="82"/>
    </location>
</feature>
<feature type="transmembrane region" description="Helical" evidence="1">
    <location>
        <begin position="383"/>
        <end position="403"/>
    </location>
</feature>
<name>A0ABW3AH71_9MICO</name>
<feature type="transmembrane region" description="Helical" evidence="1">
    <location>
        <begin position="409"/>
        <end position="425"/>
    </location>
</feature>
<evidence type="ECO:0000256" key="1">
    <source>
        <dbReference type="SAM" id="Phobius"/>
    </source>
</evidence>
<dbReference type="EMBL" id="JBHTII010000001">
    <property type="protein sequence ID" value="MFD0790352.1"/>
    <property type="molecule type" value="Genomic_DNA"/>
</dbReference>
<feature type="transmembrane region" description="Helical" evidence="1">
    <location>
        <begin position="469"/>
        <end position="487"/>
    </location>
</feature>
<dbReference type="PANTHER" id="PTHR35342">
    <property type="entry name" value="TRICARBOXYLIC TRANSPORT PROTEIN"/>
    <property type="match status" value="1"/>
</dbReference>
<keyword evidence="4" id="KW-1185">Reference proteome</keyword>
<dbReference type="RefSeq" id="WP_204978137.1">
    <property type="nucleotide sequence ID" value="NZ_JBHTII010000001.1"/>
</dbReference>
<comment type="caution">
    <text evidence="3">The sequence shown here is derived from an EMBL/GenBank/DDBJ whole genome shotgun (WGS) entry which is preliminary data.</text>
</comment>
<keyword evidence="1" id="KW-1133">Transmembrane helix</keyword>
<feature type="transmembrane region" description="Helical" evidence="1">
    <location>
        <begin position="20"/>
        <end position="49"/>
    </location>
</feature>
<accession>A0ABW3AH71</accession>
<proteinExistence type="predicted"/>
<feature type="transmembrane region" description="Helical" evidence="1">
    <location>
        <begin position="204"/>
        <end position="228"/>
    </location>
</feature>
<evidence type="ECO:0000313" key="3">
    <source>
        <dbReference type="EMBL" id="MFD0790352.1"/>
    </source>
</evidence>
<evidence type="ECO:0000259" key="2">
    <source>
        <dbReference type="Pfam" id="PF01970"/>
    </source>
</evidence>
<evidence type="ECO:0000313" key="4">
    <source>
        <dbReference type="Proteomes" id="UP001597055"/>
    </source>
</evidence>
<feature type="transmembrane region" description="Helical" evidence="1">
    <location>
        <begin position="352"/>
        <end position="371"/>
    </location>
</feature>
<reference evidence="4" key="1">
    <citation type="journal article" date="2019" name="Int. J. Syst. Evol. Microbiol.">
        <title>The Global Catalogue of Microorganisms (GCM) 10K type strain sequencing project: providing services to taxonomists for standard genome sequencing and annotation.</title>
        <authorList>
            <consortium name="The Broad Institute Genomics Platform"/>
            <consortium name="The Broad Institute Genome Sequencing Center for Infectious Disease"/>
            <person name="Wu L."/>
            <person name="Ma J."/>
        </authorList>
    </citation>
    <scope>NUCLEOTIDE SEQUENCE [LARGE SCALE GENOMIC DNA]</scope>
    <source>
        <strain evidence="4">CCUG 54523</strain>
    </source>
</reference>